<dbReference type="Proteomes" id="UP000233248">
    <property type="component" value="Unassembled WGS sequence"/>
</dbReference>
<sequence length="194" mass="22009">MEYNKLEKLVKNSRCTRRYQKDIKVDIQDLEELINLARVSSSAKNMQPLKYILVTQKQAVKKLAKTATWAAHLTDWNQDEDEIPSAFILVLNDTSIDGFAMFDAGVAFQTISLAATSKNLDVCALASIDKNLCKELFKIPSSFEILIGISIGKANEIIKLVEVENEDTNYYRDTKDTHCVPKRDLNDIILSRHQ</sequence>
<comment type="caution">
    <text evidence="4">The sequence shown here is derived from an EMBL/GenBank/DDBJ whole genome shotgun (WGS) entry which is preliminary data.</text>
</comment>
<feature type="domain" description="Nitroreductase" evidence="3">
    <location>
        <begin position="13"/>
        <end position="153"/>
    </location>
</feature>
<dbReference type="Gene3D" id="3.40.109.10">
    <property type="entry name" value="NADH Oxidase"/>
    <property type="match status" value="1"/>
</dbReference>
<keyword evidence="5" id="KW-1185">Reference proteome</keyword>
<dbReference type="KEGG" id="ahs:AHALO_1744"/>
<keyword evidence="2" id="KW-0560">Oxidoreductase</keyword>
<proteinExistence type="inferred from homology"/>
<dbReference type="Gene3D" id="2.20.180.10">
    <property type="entry name" value="putative fmn-dependent nitroreductase like domains"/>
    <property type="match status" value="1"/>
</dbReference>
<evidence type="ECO:0000256" key="2">
    <source>
        <dbReference type="ARBA" id="ARBA00023002"/>
    </source>
</evidence>
<dbReference type="InterPro" id="IPR023312">
    <property type="entry name" value="Put_nitroreductase_C_bac"/>
</dbReference>
<evidence type="ECO:0000259" key="3">
    <source>
        <dbReference type="Pfam" id="PF00881"/>
    </source>
</evidence>
<name>A0A2N1J262_9BACT</name>
<dbReference type="InterPro" id="IPR029479">
    <property type="entry name" value="Nitroreductase"/>
</dbReference>
<organism evidence="4 5">
    <name type="scientific">Malaciobacter halophilus</name>
    <dbReference type="NCBI Taxonomy" id="197482"/>
    <lineage>
        <taxon>Bacteria</taxon>
        <taxon>Pseudomonadati</taxon>
        <taxon>Campylobacterota</taxon>
        <taxon>Epsilonproteobacteria</taxon>
        <taxon>Campylobacterales</taxon>
        <taxon>Arcobacteraceae</taxon>
        <taxon>Malaciobacter</taxon>
    </lineage>
</organism>
<dbReference type="OrthoDB" id="9804207at2"/>
<comment type="similarity">
    <text evidence="1">Belongs to the nitroreductase family.</text>
</comment>
<reference evidence="4 5" key="1">
    <citation type="submission" date="2017-09" db="EMBL/GenBank/DDBJ databases">
        <title>Genomics of the genus Arcobacter.</title>
        <authorList>
            <person name="Perez-Cataluna A."/>
            <person name="Figueras M.J."/>
            <person name="Salas-Masso N."/>
        </authorList>
    </citation>
    <scope>NUCLEOTIDE SEQUENCE [LARGE SCALE GENOMIC DNA]</scope>
    <source>
        <strain evidence="4 5">DSM 18005</strain>
    </source>
</reference>
<gene>
    <name evidence="4" type="ORF">CP960_08570</name>
</gene>
<dbReference type="PANTHER" id="PTHR43673:SF10">
    <property type="entry name" value="NADH DEHYDROGENASE_NAD(P)H NITROREDUCTASE XCC3605-RELATED"/>
    <property type="match status" value="1"/>
</dbReference>
<dbReference type="GO" id="GO:0016491">
    <property type="term" value="F:oxidoreductase activity"/>
    <property type="evidence" value="ECO:0007669"/>
    <property type="project" value="UniProtKB-KW"/>
</dbReference>
<protein>
    <recommendedName>
        <fullName evidence="3">Nitroreductase domain-containing protein</fullName>
    </recommendedName>
</protein>
<dbReference type="EMBL" id="NXIF01000032">
    <property type="protein sequence ID" value="PKI80594.1"/>
    <property type="molecule type" value="Genomic_DNA"/>
</dbReference>
<dbReference type="PANTHER" id="PTHR43673">
    <property type="entry name" value="NAD(P)H NITROREDUCTASE YDGI-RELATED"/>
    <property type="match status" value="1"/>
</dbReference>
<accession>A0A2N1J262</accession>
<dbReference type="RefSeq" id="WP_101185004.1">
    <property type="nucleotide sequence ID" value="NZ_CP031218.1"/>
</dbReference>
<evidence type="ECO:0000313" key="4">
    <source>
        <dbReference type="EMBL" id="PKI80594.1"/>
    </source>
</evidence>
<dbReference type="SUPFAM" id="SSF55469">
    <property type="entry name" value="FMN-dependent nitroreductase-like"/>
    <property type="match status" value="1"/>
</dbReference>
<evidence type="ECO:0000256" key="1">
    <source>
        <dbReference type="ARBA" id="ARBA00007118"/>
    </source>
</evidence>
<dbReference type="Pfam" id="PF00881">
    <property type="entry name" value="Nitroreductase"/>
    <property type="match status" value="1"/>
</dbReference>
<dbReference type="AlphaFoldDB" id="A0A2N1J262"/>
<dbReference type="InterPro" id="IPR000415">
    <property type="entry name" value="Nitroreductase-like"/>
</dbReference>
<evidence type="ECO:0000313" key="5">
    <source>
        <dbReference type="Proteomes" id="UP000233248"/>
    </source>
</evidence>